<dbReference type="GO" id="GO:0016747">
    <property type="term" value="F:acyltransferase activity, transferring groups other than amino-acyl groups"/>
    <property type="evidence" value="ECO:0007669"/>
    <property type="project" value="InterPro"/>
</dbReference>
<dbReference type="Proteomes" id="UP000309038">
    <property type="component" value="Unassembled WGS sequence"/>
</dbReference>
<keyword evidence="3" id="KW-1185">Reference proteome</keyword>
<reference evidence="2 3" key="1">
    <citation type="submission" date="2019-02" db="EMBL/GenBank/DDBJ databases">
        <title>Genome sequencing of the rare red list fungi Phlebia centrifuga.</title>
        <authorList>
            <person name="Buettner E."/>
            <person name="Kellner H."/>
        </authorList>
    </citation>
    <scope>NUCLEOTIDE SEQUENCE [LARGE SCALE GENOMIC DNA]</scope>
    <source>
        <strain evidence="2 3">DSM 108282</strain>
    </source>
</reference>
<dbReference type="InterPro" id="IPR052742">
    <property type="entry name" value="Mito_N-acetyltransferase"/>
</dbReference>
<dbReference type="SUPFAM" id="SSF55729">
    <property type="entry name" value="Acyl-CoA N-acyltransferases (Nat)"/>
    <property type="match status" value="1"/>
</dbReference>
<dbReference type="PANTHER" id="PTHR43138:SF1">
    <property type="entry name" value="N-ACETYLTRANSFERASE ACA1"/>
    <property type="match status" value="1"/>
</dbReference>
<organism evidence="2 3">
    <name type="scientific">Hermanssonia centrifuga</name>
    <dbReference type="NCBI Taxonomy" id="98765"/>
    <lineage>
        <taxon>Eukaryota</taxon>
        <taxon>Fungi</taxon>
        <taxon>Dikarya</taxon>
        <taxon>Basidiomycota</taxon>
        <taxon>Agaricomycotina</taxon>
        <taxon>Agaricomycetes</taxon>
        <taxon>Polyporales</taxon>
        <taxon>Meruliaceae</taxon>
        <taxon>Hermanssonia</taxon>
    </lineage>
</organism>
<evidence type="ECO:0000313" key="2">
    <source>
        <dbReference type="EMBL" id="THH01347.1"/>
    </source>
</evidence>
<protein>
    <recommendedName>
        <fullName evidence="1">N-acetyltransferase domain-containing protein</fullName>
    </recommendedName>
</protein>
<dbReference type="InterPro" id="IPR016181">
    <property type="entry name" value="Acyl_CoA_acyltransferase"/>
</dbReference>
<comment type="caution">
    <text evidence="2">The sequence shown here is derived from an EMBL/GenBank/DDBJ whole genome shotgun (WGS) entry which is preliminary data.</text>
</comment>
<dbReference type="EMBL" id="SGPJ01000026">
    <property type="protein sequence ID" value="THH01347.1"/>
    <property type="molecule type" value="Genomic_DNA"/>
</dbReference>
<proteinExistence type="predicted"/>
<evidence type="ECO:0000313" key="3">
    <source>
        <dbReference type="Proteomes" id="UP000309038"/>
    </source>
</evidence>
<dbReference type="InterPro" id="IPR000182">
    <property type="entry name" value="GNAT_dom"/>
</dbReference>
<feature type="domain" description="N-acetyltransferase" evidence="1">
    <location>
        <begin position="127"/>
        <end position="204"/>
    </location>
</feature>
<accession>A0A4S4KSH8</accession>
<dbReference type="GO" id="GO:0005634">
    <property type="term" value="C:nucleus"/>
    <property type="evidence" value="ECO:0007669"/>
    <property type="project" value="TreeGrafter"/>
</dbReference>
<sequence length="247" mass="27338">MSAYGAITTRNRPSGPLASTLWHCKPRTSPSAKYLTIHHLTLADALTHSGLLQYLHTCFAEELERGMTYPQEILQGETYTQSMFEGYFFGADVLLGVVGEGNLPDGKNDGSVVELSLDVARNGRSWEESVAGVYYVKPNYPGRSSHICNAGFLIPPAQRAKGFGAVLARSYLHYGPRLGYEASVFNLVYVNNVASVKLWEALDFEKAGRIPRAGRLRKPDGSGEEYVDAWVFYRRFDDVTSVNEKAS</sequence>
<dbReference type="Pfam" id="PF00583">
    <property type="entry name" value="Acetyltransf_1"/>
    <property type="match status" value="1"/>
</dbReference>
<name>A0A4S4KSH8_9APHY</name>
<dbReference type="PANTHER" id="PTHR43138">
    <property type="entry name" value="ACETYLTRANSFERASE, GNAT FAMILY"/>
    <property type="match status" value="1"/>
</dbReference>
<dbReference type="Gene3D" id="3.40.630.30">
    <property type="match status" value="1"/>
</dbReference>
<evidence type="ECO:0000259" key="1">
    <source>
        <dbReference type="Pfam" id="PF00583"/>
    </source>
</evidence>
<gene>
    <name evidence="2" type="ORF">EW026_g1358</name>
</gene>
<dbReference type="AlphaFoldDB" id="A0A4S4KSH8"/>